<dbReference type="EMBL" id="ML979139">
    <property type="protein sequence ID" value="KAF1913070.1"/>
    <property type="molecule type" value="Genomic_DNA"/>
</dbReference>
<feature type="compositionally biased region" description="Basic and acidic residues" evidence="1">
    <location>
        <begin position="80"/>
        <end position="96"/>
    </location>
</feature>
<feature type="non-terminal residue" evidence="2">
    <location>
        <position position="1"/>
    </location>
</feature>
<accession>A0A6A5QE44</accession>
<organism evidence="2 3">
    <name type="scientific">Ampelomyces quisqualis</name>
    <name type="common">Powdery mildew agent</name>
    <dbReference type="NCBI Taxonomy" id="50730"/>
    <lineage>
        <taxon>Eukaryota</taxon>
        <taxon>Fungi</taxon>
        <taxon>Dikarya</taxon>
        <taxon>Ascomycota</taxon>
        <taxon>Pezizomycotina</taxon>
        <taxon>Dothideomycetes</taxon>
        <taxon>Pleosporomycetidae</taxon>
        <taxon>Pleosporales</taxon>
        <taxon>Pleosporineae</taxon>
        <taxon>Phaeosphaeriaceae</taxon>
        <taxon>Ampelomyces</taxon>
    </lineage>
</organism>
<sequence length="154" mass="16694">ELADLGRARFDHDTALATDRDAALQLNVPVAVRQGRAPKGLENQVFAWNAFKYTTEERDGREELKGELHEGMLHRQNRVARGDEGGNARGEMEGGRGRGGFGGGGRGGRNERKEEMDRNDGALCAGKKTGEGAPLAKGFAEELDKGMFWDGPIV</sequence>
<feature type="non-terminal residue" evidence="2">
    <location>
        <position position="154"/>
    </location>
</feature>
<dbReference type="OrthoDB" id="3784677at2759"/>
<feature type="compositionally biased region" description="Basic and acidic residues" evidence="1">
    <location>
        <begin position="108"/>
        <end position="120"/>
    </location>
</feature>
<keyword evidence="3" id="KW-1185">Reference proteome</keyword>
<name>A0A6A5QE44_AMPQU</name>
<evidence type="ECO:0000256" key="1">
    <source>
        <dbReference type="SAM" id="MobiDB-lite"/>
    </source>
</evidence>
<dbReference type="AlphaFoldDB" id="A0A6A5QE44"/>
<feature type="region of interest" description="Disordered" evidence="1">
    <location>
        <begin position="68"/>
        <end position="133"/>
    </location>
</feature>
<reference evidence="2" key="1">
    <citation type="journal article" date="2020" name="Stud. Mycol.">
        <title>101 Dothideomycetes genomes: a test case for predicting lifestyles and emergence of pathogens.</title>
        <authorList>
            <person name="Haridas S."/>
            <person name="Albert R."/>
            <person name="Binder M."/>
            <person name="Bloem J."/>
            <person name="Labutti K."/>
            <person name="Salamov A."/>
            <person name="Andreopoulos B."/>
            <person name="Baker S."/>
            <person name="Barry K."/>
            <person name="Bills G."/>
            <person name="Bluhm B."/>
            <person name="Cannon C."/>
            <person name="Castanera R."/>
            <person name="Culley D."/>
            <person name="Daum C."/>
            <person name="Ezra D."/>
            <person name="Gonzalez J."/>
            <person name="Henrissat B."/>
            <person name="Kuo A."/>
            <person name="Liang C."/>
            <person name="Lipzen A."/>
            <person name="Lutzoni F."/>
            <person name="Magnuson J."/>
            <person name="Mondo S."/>
            <person name="Nolan M."/>
            <person name="Ohm R."/>
            <person name="Pangilinan J."/>
            <person name="Park H.-J."/>
            <person name="Ramirez L."/>
            <person name="Alfaro M."/>
            <person name="Sun H."/>
            <person name="Tritt A."/>
            <person name="Yoshinaga Y."/>
            <person name="Zwiers L.-H."/>
            <person name="Turgeon B."/>
            <person name="Goodwin S."/>
            <person name="Spatafora J."/>
            <person name="Crous P."/>
            <person name="Grigoriev I."/>
        </authorList>
    </citation>
    <scope>NUCLEOTIDE SEQUENCE</scope>
    <source>
        <strain evidence="2">HMLAC05119</strain>
    </source>
</reference>
<protein>
    <submittedName>
        <fullName evidence="2">Uncharacterized protein</fullName>
    </submittedName>
</protein>
<proteinExistence type="predicted"/>
<dbReference type="Proteomes" id="UP000800096">
    <property type="component" value="Unassembled WGS sequence"/>
</dbReference>
<feature type="compositionally biased region" description="Gly residues" evidence="1">
    <location>
        <begin position="97"/>
        <end position="107"/>
    </location>
</feature>
<gene>
    <name evidence="2" type="ORF">BDU57DRAFT_419958</name>
</gene>
<evidence type="ECO:0000313" key="3">
    <source>
        <dbReference type="Proteomes" id="UP000800096"/>
    </source>
</evidence>
<evidence type="ECO:0000313" key="2">
    <source>
        <dbReference type="EMBL" id="KAF1913070.1"/>
    </source>
</evidence>